<dbReference type="OrthoDB" id="69928at2759"/>
<protein>
    <submittedName>
        <fullName evidence="4">Uncharacterized protein</fullName>
    </submittedName>
</protein>
<evidence type="ECO:0000259" key="3">
    <source>
        <dbReference type="Pfam" id="PF10374"/>
    </source>
</evidence>
<feature type="region of interest" description="Disordered" evidence="1">
    <location>
        <begin position="673"/>
        <end position="741"/>
    </location>
</feature>
<feature type="compositionally biased region" description="Low complexity" evidence="1">
    <location>
        <begin position="897"/>
        <end position="908"/>
    </location>
</feature>
<dbReference type="InterPro" id="IPR045153">
    <property type="entry name" value="Est1/Ebs1-like"/>
</dbReference>
<dbReference type="Gene3D" id="1.25.40.10">
    <property type="entry name" value="Tetratricopeptide repeat domain"/>
    <property type="match status" value="1"/>
</dbReference>
<dbReference type="PANTHER" id="PTHR15696">
    <property type="entry name" value="SMG-7 SUPPRESSOR WITH MORPHOLOGICAL EFFECT ON GENITALIA PROTEIN 7"/>
    <property type="match status" value="1"/>
</dbReference>
<gene>
    <name evidence="4" type="ORF">IWW39_004161</name>
</gene>
<feature type="region of interest" description="Disordered" evidence="1">
    <location>
        <begin position="753"/>
        <end position="785"/>
    </location>
</feature>
<organism evidence="4 5">
    <name type="scientific">Coemansia spiralis</name>
    <dbReference type="NCBI Taxonomy" id="417178"/>
    <lineage>
        <taxon>Eukaryota</taxon>
        <taxon>Fungi</taxon>
        <taxon>Fungi incertae sedis</taxon>
        <taxon>Zoopagomycota</taxon>
        <taxon>Kickxellomycotina</taxon>
        <taxon>Kickxellomycetes</taxon>
        <taxon>Kickxellales</taxon>
        <taxon>Kickxellaceae</taxon>
        <taxon>Coemansia</taxon>
    </lineage>
</organism>
<comment type="caution">
    <text evidence="4">The sequence shown here is derived from an EMBL/GenBank/DDBJ whole genome shotgun (WGS) entry which is preliminary data.</text>
</comment>
<dbReference type="SUPFAM" id="SSF48452">
    <property type="entry name" value="TPR-like"/>
    <property type="match status" value="1"/>
</dbReference>
<dbReference type="AlphaFoldDB" id="A0A9W8GGZ3"/>
<feature type="compositionally biased region" description="Low complexity" evidence="1">
    <location>
        <begin position="773"/>
        <end position="783"/>
    </location>
</feature>
<feature type="region of interest" description="Disordered" evidence="1">
    <location>
        <begin position="798"/>
        <end position="820"/>
    </location>
</feature>
<keyword evidence="5" id="KW-1185">Reference proteome</keyword>
<dbReference type="GO" id="GO:0070034">
    <property type="term" value="F:telomerase RNA binding"/>
    <property type="evidence" value="ECO:0007669"/>
    <property type="project" value="TreeGrafter"/>
</dbReference>
<dbReference type="InterPro" id="IPR019458">
    <property type="entry name" value="Est1-like_N"/>
</dbReference>
<feature type="domain" description="Telomerase activating protein Est1-like N-terminal" evidence="3">
    <location>
        <begin position="70"/>
        <end position="230"/>
    </location>
</feature>
<feature type="domain" description="DNA/RNA-binding" evidence="2">
    <location>
        <begin position="265"/>
        <end position="330"/>
    </location>
</feature>
<dbReference type="InterPro" id="IPR011990">
    <property type="entry name" value="TPR-like_helical_dom_sf"/>
</dbReference>
<feature type="region of interest" description="Disordered" evidence="1">
    <location>
        <begin position="868"/>
        <end position="936"/>
    </location>
</feature>
<feature type="compositionally biased region" description="Polar residues" evidence="1">
    <location>
        <begin position="911"/>
        <end position="934"/>
    </location>
</feature>
<feature type="compositionally biased region" description="Acidic residues" evidence="1">
    <location>
        <begin position="683"/>
        <end position="695"/>
    </location>
</feature>
<evidence type="ECO:0000259" key="2">
    <source>
        <dbReference type="Pfam" id="PF10373"/>
    </source>
</evidence>
<reference evidence="4" key="1">
    <citation type="submission" date="2022-07" db="EMBL/GenBank/DDBJ databases">
        <title>Phylogenomic reconstructions and comparative analyses of Kickxellomycotina fungi.</title>
        <authorList>
            <person name="Reynolds N.K."/>
            <person name="Stajich J.E."/>
            <person name="Barry K."/>
            <person name="Grigoriev I.V."/>
            <person name="Crous P."/>
            <person name="Smith M.E."/>
        </authorList>
    </citation>
    <scope>NUCLEOTIDE SEQUENCE</scope>
    <source>
        <strain evidence="4">CBS 109367</strain>
    </source>
</reference>
<dbReference type="PANTHER" id="PTHR15696:SF0">
    <property type="entry name" value="TELOMERASE-BINDING PROTEIN EST1A"/>
    <property type="match status" value="1"/>
</dbReference>
<dbReference type="GO" id="GO:0000184">
    <property type="term" value="P:nuclear-transcribed mRNA catabolic process, nonsense-mediated decay"/>
    <property type="evidence" value="ECO:0007669"/>
    <property type="project" value="TreeGrafter"/>
</dbReference>
<dbReference type="Pfam" id="PF10373">
    <property type="entry name" value="EST1_DNA_bind"/>
    <property type="match status" value="1"/>
</dbReference>
<dbReference type="Proteomes" id="UP001151516">
    <property type="component" value="Unassembled WGS sequence"/>
</dbReference>
<dbReference type="GO" id="GO:0005697">
    <property type="term" value="C:telomerase holoenzyme complex"/>
    <property type="evidence" value="ECO:0007669"/>
    <property type="project" value="TreeGrafter"/>
</dbReference>
<sequence length="1190" mass="128424">MEAKTSPLETASTAELTKIIRQASDELDAAMRGPNSDFFAAHLEGMRSNFFELFRRLMLRNPFSSTRKDVVSKMWFRTIYPSIEQYRANIKQFESMLNWSPNHQQAAAKGDRANVAADRANMDPIAIRRGLSKWRARFQTFLQATSGLLLRLVAELAEVHAIVAAGTMVGLEAFAVNYRALSTHAHGFDFVDCLHTELHPTLSSVQRAALAIISRLLTYLGDLSRYRILYTSKKQNVAGMVRAVASGELQYQQQQQQQKDMWWPAKSFYRGAIKLAPLRGQSQNQLAVIYGYERNTLDGVFCYYRALTSLYRFRPAEANLRTILENAIRAIRAPVDPTPADSVSGGYQHYDSKLYPNFTQLRFVFAIHQPSEKELALLEKTGETPARTEITAEMEQELAGDVGAACAKFMQGVKSGSLEDSQVLMAQAIHVFEQQQLCCLNVGDVETPLHDATVARLSALLTMRIAESLCYALVASVNEGLLRGAGETRPASRAAQRGVPALAMTLVWIVAAGARVIRDAACHGHLAENGSVPISQLKLQVFAAVRDSGLLRNVKRLKDAMDRSRGSSNRRNQAAPPPLAWSDVLKSSSVLAHRMWGGGESERAEDALLVGWQLPDGTVWGKPSSEPAPAQSPAASSMSWWWQLHNLLSLVNECVPAVLTFSARISKGDVSAIPAQPGMAASDDGEDEEGEEENDTICFQGRPRLQSQMATAAPPLPEAEAEPEPPAPVVNGSQQSLPATPQMAAADFRADFHSQAAVPQSPSPPASAPPPQAQALQPQLSSSTDHTLARLEDMWGRRWDKDGGGVPVQLSAGDAPGEWSRQQTEATCVMMDRMALQPSNDDGATASYEQSVLALIDSELDEFVSPAASSYSRGMPPRSGAIGSQRTSAGPAPAMRSAYSAGLSLSGGATDGNTSAPGHQWPGFNQSSAPTTAPVSPDMRGIQPPFSMTASILTSPPTAAKNLGPWPTTDASLSSSCSSDHAAGAANGWDSLLAHSGHESLSHNQLPHLQRSVPQQSAAMNAWQQYQLENHRKAALLQQLDQQQKIRLHLQQQLLYQQQQQWYLHQQQHMRAAHLPGLQGPPAASVLPMALPTPAMDSRPADIYAAYNVSPRIVAGSGIGQPPPLAGSLSNSSNLSAVAATMYPWAAMAAGNSTAAAGNNVVAAAAALSSTSSASNIQSFPVQQTYEWCS</sequence>
<evidence type="ECO:0000256" key="1">
    <source>
        <dbReference type="SAM" id="MobiDB-lite"/>
    </source>
</evidence>
<dbReference type="GO" id="GO:0042162">
    <property type="term" value="F:telomeric DNA binding"/>
    <property type="evidence" value="ECO:0007669"/>
    <property type="project" value="TreeGrafter"/>
</dbReference>
<dbReference type="Pfam" id="PF10374">
    <property type="entry name" value="EST1"/>
    <property type="match status" value="1"/>
</dbReference>
<proteinExistence type="predicted"/>
<feature type="compositionally biased region" description="Pro residues" evidence="1">
    <location>
        <begin position="761"/>
        <end position="772"/>
    </location>
</feature>
<name>A0A9W8GGZ3_9FUNG</name>
<evidence type="ECO:0000313" key="4">
    <source>
        <dbReference type="EMBL" id="KAJ2685612.1"/>
    </source>
</evidence>
<dbReference type="EMBL" id="JANBTX010000143">
    <property type="protein sequence ID" value="KAJ2685612.1"/>
    <property type="molecule type" value="Genomic_DNA"/>
</dbReference>
<accession>A0A9W8GGZ3</accession>
<dbReference type="InterPro" id="IPR018834">
    <property type="entry name" value="DNA/RNA-bd_Est1-type"/>
</dbReference>
<evidence type="ECO:0000313" key="5">
    <source>
        <dbReference type="Proteomes" id="UP001151516"/>
    </source>
</evidence>